<dbReference type="Proteomes" id="UP001200145">
    <property type="component" value="Unassembled WGS sequence"/>
</dbReference>
<feature type="transmembrane region" description="Helical" evidence="1">
    <location>
        <begin position="7"/>
        <end position="25"/>
    </location>
</feature>
<keyword evidence="1" id="KW-0812">Transmembrane</keyword>
<feature type="transmembrane region" description="Helical" evidence="1">
    <location>
        <begin position="177"/>
        <end position="197"/>
    </location>
</feature>
<proteinExistence type="predicted"/>
<name>A0ABS9BM23_9BACT</name>
<organism evidence="2 3">
    <name type="scientific">Flavihumibacter fluminis</name>
    <dbReference type="NCBI Taxonomy" id="2909236"/>
    <lineage>
        <taxon>Bacteria</taxon>
        <taxon>Pseudomonadati</taxon>
        <taxon>Bacteroidota</taxon>
        <taxon>Chitinophagia</taxon>
        <taxon>Chitinophagales</taxon>
        <taxon>Chitinophagaceae</taxon>
        <taxon>Flavihumibacter</taxon>
    </lineage>
</organism>
<gene>
    <name evidence="2" type="ORF">L0U88_18965</name>
</gene>
<reference evidence="2 3" key="1">
    <citation type="submission" date="2022-01" db="EMBL/GenBank/DDBJ databases">
        <title>Flavihumibacter sp. nov., isolated from sediment of a river.</title>
        <authorList>
            <person name="Liu H."/>
        </authorList>
    </citation>
    <scope>NUCLEOTIDE SEQUENCE [LARGE SCALE GENOMIC DNA]</scope>
    <source>
        <strain evidence="2 3">RY-1</strain>
    </source>
</reference>
<feature type="transmembrane region" description="Helical" evidence="1">
    <location>
        <begin position="117"/>
        <end position="142"/>
    </location>
</feature>
<evidence type="ECO:0000313" key="3">
    <source>
        <dbReference type="Proteomes" id="UP001200145"/>
    </source>
</evidence>
<keyword evidence="1" id="KW-1133">Transmembrane helix</keyword>
<feature type="transmembrane region" description="Helical" evidence="1">
    <location>
        <begin position="149"/>
        <end position="165"/>
    </location>
</feature>
<dbReference type="EMBL" id="JAKEVY010000006">
    <property type="protein sequence ID" value="MCF1716731.1"/>
    <property type="molecule type" value="Genomic_DNA"/>
</dbReference>
<feature type="transmembrane region" description="Helical" evidence="1">
    <location>
        <begin position="206"/>
        <end position="224"/>
    </location>
</feature>
<keyword evidence="1" id="KW-0472">Membrane</keyword>
<dbReference type="RefSeq" id="WP_234868138.1">
    <property type="nucleotide sequence ID" value="NZ_JAKEVY010000006.1"/>
</dbReference>
<keyword evidence="3" id="KW-1185">Reference proteome</keyword>
<protein>
    <recommendedName>
        <fullName evidence="4">CAAX prenyl protease-like protein</fullName>
    </recommendedName>
</protein>
<feature type="transmembrane region" description="Helical" evidence="1">
    <location>
        <begin position="75"/>
        <end position="97"/>
    </location>
</feature>
<comment type="caution">
    <text evidence="2">The sequence shown here is derived from an EMBL/GenBank/DDBJ whole genome shotgun (WGS) entry which is preliminary data.</text>
</comment>
<evidence type="ECO:0008006" key="4">
    <source>
        <dbReference type="Google" id="ProtNLM"/>
    </source>
</evidence>
<evidence type="ECO:0000256" key="1">
    <source>
        <dbReference type="SAM" id="Phobius"/>
    </source>
</evidence>
<accession>A0ABS9BM23</accession>
<evidence type="ECO:0000313" key="2">
    <source>
        <dbReference type="EMBL" id="MCF1716731.1"/>
    </source>
</evidence>
<feature type="transmembrane region" description="Helical" evidence="1">
    <location>
        <begin position="37"/>
        <end position="55"/>
    </location>
</feature>
<sequence>MEQHRKSLVFYLVFLAIAVAGIVYGGQLIDDYPNLRLWPWSNIALLLIGLPFVFLQKPVGLPAVWDEQIPVTKRIVQPVLIGLLFGLADWLLIEFVLRQEPHNGLPPYTQPFPYSVFLYSSGAFEIEVFYRLVPVTIVLLLFTKIREGRYWLHAFWTIAILSSLREPIEQLPGGPTWFIVYAVVSGFAMNFLQVWYYRKAGFSASLFLRLGHYLIWHIFNGWLIENGWLS</sequence>